<reference evidence="1 3" key="1">
    <citation type="journal article" date="2008" name="Science">
        <title>The Physcomitrella genome reveals evolutionary insights into the conquest of land by plants.</title>
        <authorList>
            <person name="Rensing S."/>
            <person name="Lang D."/>
            <person name="Zimmer A."/>
            <person name="Terry A."/>
            <person name="Salamov A."/>
            <person name="Shapiro H."/>
            <person name="Nishiyama T."/>
            <person name="Perroud P.-F."/>
            <person name="Lindquist E."/>
            <person name="Kamisugi Y."/>
            <person name="Tanahashi T."/>
            <person name="Sakakibara K."/>
            <person name="Fujita T."/>
            <person name="Oishi K."/>
            <person name="Shin-I T."/>
            <person name="Kuroki Y."/>
            <person name="Toyoda A."/>
            <person name="Suzuki Y."/>
            <person name="Hashimoto A."/>
            <person name="Yamaguchi K."/>
            <person name="Sugano A."/>
            <person name="Kohara Y."/>
            <person name="Fujiyama A."/>
            <person name="Anterola A."/>
            <person name="Aoki S."/>
            <person name="Ashton N."/>
            <person name="Barbazuk W.B."/>
            <person name="Barker E."/>
            <person name="Bennetzen J."/>
            <person name="Bezanilla M."/>
            <person name="Blankenship R."/>
            <person name="Cho S.H."/>
            <person name="Dutcher S."/>
            <person name="Estelle M."/>
            <person name="Fawcett J.A."/>
            <person name="Gundlach H."/>
            <person name="Hanada K."/>
            <person name="Heyl A."/>
            <person name="Hicks K.A."/>
            <person name="Hugh J."/>
            <person name="Lohr M."/>
            <person name="Mayer K."/>
            <person name="Melkozernov A."/>
            <person name="Murata T."/>
            <person name="Nelson D."/>
            <person name="Pils B."/>
            <person name="Prigge M."/>
            <person name="Reiss B."/>
            <person name="Renner T."/>
            <person name="Rombauts S."/>
            <person name="Rushton P."/>
            <person name="Sanderfoot A."/>
            <person name="Schween G."/>
            <person name="Shiu S.-H."/>
            <person name="Stueber K."/>
            <person name="Theodoulou F.L."/>
            <person name="Tu H."/>
            <person name="Van de Peer Y."/>
            <person name="Verrier P.J."/>
            <person name="Waters E."/>
            <person name="Wood A."/>
            <person name="Yang L."/>
            <person name="Cove D."/>
            <person name="Cuming A."/>
            <person name="Hasebe M."/>
            <person name="Lucas S."/>
            <person name="Mishler D.B."/>
            <person name="Reski R."/>
            <person name="Grigoriev I."/>
            <person name="Quatrano R.S."/>
            <person name="Boore J.L."/>
        </authorList>
    </citation>
    <scope>NUCLEOTIDE SEQUENCE [LARGE SCALE GENOMIC DNA]</scope>
    <source>
        <strain evidence="2 3">cv. Gransden 2004</strain>
    </source>
</reference>
<keyword evidence="3" id="KW-1185">Reference proteome</keyword>
<evidence type="ECO:0000313" key="3">
    <source>
        <dbReference type="Proteomes" id="UP000006727"/>
    </source>
</evidence>
<dbReference type="AlphaFoldDB" id="A0A2K1IMQ9"/>
<reference evidence="1 3" key="2">
    <citation type="journal article" date="2018" name="Plant J.">
        <title>The Physcomitrella patens chromosome-scale assembly reveals moss genome structure and evolution.</title>
        <authorList>
            <person name="Lang D."/>
            <person name="Ullrich K.K."/>
            <person name="Murat F."/>
            <person name="Fuchs J."/>
            <person name="Jenkins J."/>
            <person name="Haas F.B."/>
            <person name="Piednoel M."/>
            <person name="Gundlach H."/>
            <person name="Van Bel M."/>
            <person name="Meyberg R."/>
            <person name="Vives C."/>
            <person name="Morata J."/>
            <person name="Symeonidi A."/>
            <person name="Hiss M."/>
            <person name="Muchero W."/>
            <person name="Kamisugi Y."/>
            <person name="Saleh O."/>
            <person name="Blanc G."/>
            <person name="Decker E.L."/>
            <person name="van Gessel N."/>
            <person name="Grimwood J."/>
            <person name="Hayes R.D."/>
            <person name="Graham S.W."/>
            <person name="Gunter L.E."/>
            <person name="McDaniel S.F."/>
            <person name="Hoernstein S.N.W."/>
            <person name="Larsson A."/>
            <person name="Li F.W."/>
            <person name="Perroud P.F."/>
            <person name="Phillips J."/>
            <person name="Ranjan P."/>
            <person name="Rokshar D.S."/>
            <person name="Rothfels C.J."/>
            <person name="Schneider L."/>
            <person name="Shu S."/>
            <person name="Stevenson D.W."/>
            <person name="Thummler F."/>
            <person name="Tillich M."/>
            <person name="Villarreal Aguilar J.C."/>
            <person name="Widiez T."/>
            <person name="Wong G.K."/>
            <person name="Wymore A."/>
            <person name="Zhang Y."/>
            <person name="Zimmer A.D."/>
            <person name="Quatrano R.S."/>
            <person name="Mayer K.F.X."/>
            <person name="Goodstein D."/>
            <person name="Casacuberta J.M."/>
            <person name="Vandepoele K."/>
            <person name="Reski R."/>
            <person name="Cuming A.C."/>
            <person name="Tuskan G.A."/>
            <person name="Maumus F."/>
            <person name="Salse J."/>
            <person name="Schmutz J."/>
            <person name="Rensing S.A."/>
        </authorList>
    </citation>
    <scope>NUCLEOTIDE SEQUENCE [LARGE SCALE GENOMIC DNA]</scope>
    <source>
        <strain evidence="2 3">cv. Gransden 2004</strain>
    </source>
</reference>
<accession>A0A2K1IMQ9</accession>
<dbReference type="EnsemblPlants" id="Pp3c22_8320V3.2">
    <property type="protein sequence ID" value="PAC:32903330.CDS.1"/>
    <property type="gene ID" value="Pp3c22_8320"/>
</dbReference>
<dbReference type="EnsemblPlants" id="Pp3c22_8320V3.1">
    <property type="protein sequence ID" value="PAC:32903329.CDS.1"/>
    <property type="gene ID" value="Pp3c22_8320"/>
</dbReference>
<dbReference type="PROSITE" id="PS51257">
    <property type="entry name" value="PROKAR_LIPOPROTEIN"/>
    <property type="match status" value="1"/>
</dbReference>
<dbReference type="Proteomes" id="UP000006727">
    <property type="component" value="Chromosome 22"/>
</dbReference>
<dbReference type="InParanoid" id="A0A2K1IMQ9"/>
<name>A0A2K1IMQ9_PHYPA</name>
<organism evidence="1">
    <name type="scientific">Physcomitrium patens</name>
    <name type="common">Spreading-leaved earth moss</name>
    <name type="synonym">Physcomitrella patens</name>
    <dbReference type="NCBI Taxonomy" id="3218"/>
    <lineage>
        <taxon>Eukaryota</taxon>
        <taxon>Viridiplantae</taxon>
        <taxon>Streptophyta</taxon>
        <taxon>Embryophyta</taxon>
        <taxon>Bryophyta</taxon>
        <taxon>Bryophytina</taxon>
        <taxon>Bryopsida</taxon>
        <taxon>Funariidae</taxon>
        <taxon>Funariales</taxon>
        <taxon>Funariaceae</taxon>
        <taxon>Physcomitrium</taxon>
    </lineage>
</organism>
<dbReference type="Gramene" id="Pp3c22_8320V3.1">
    <property type="protein sequence ID" value="PAC:32903329.CDS.1"/>
    <property type="gene ID" value="Pp3c22_8320"/>
</dbReference>
<proteinExistence type="predicted"/>
<evidence type="ECO:0000313" key="2">
    <source>
        <dbReference type="EnsemblPlants" id="PAC:32903329.CDS.1"/>
    </source>
</evidence>
<protein>
    <submittedName>
        <fullName evidence="1 2">Uncharacterized protein</fullName>
    </submittedName>
</protein>
<dbReference type="Gramene" id="Pp3c22_8320V3.2">
    <property type="protein sequence ID" value="PAC:32903330.CDS.1"/>
    <property type="gene ID" value="Pp3c22_8320"/>
</dbReference>
<sequence>MVKYSKLGCHFPLWYGCALFRRNLSIRCRLDCEGSRALITHLVSKGVTLGCIKLIPPCLGLATLNPSHLHV</sequence>
<evidence type="ECO:0000313" key="1">
    <source>
        <dbReference type="EMBL" id="PNR30564.1"/>
    </source>
</evidence>
<dbReference type="EMBL" id="ABEU02000022">
    <property type="protein sequence ID" value="PNR30564.1"/>
    <property type="molecule type" value="Genomic_DNA"/>
</dbReference>
<reference evidence="2" key="3">
    <citation type="submission" date="2020-12" db="UniProtKB">
        <authorList>
            <consortium name="EnsemblPlants"/>
        </authorList>
    </citation>
    <scope>IDENTIFICATION</scope>
</reference>
<gene>
    <name evidence="1" type="ORF">PHYPA_026880</name>
</gene>